<organism evidence="3">
    <name type="scientific">Selaginella moellendorffii</name>
    <name type="common">Spikemoss</name>
    <dbReference type="NCBI Taxonomy" id="88036"/>
    <lineage>
        <taxon>Eukaryota</taxon>
        <taxon>Viridiplantae</taxon>
        <taxon>Streptophyta</taxon>
        <taxon>Embryophyta</taxon>
        <taxon>Tracheophyta</taxon>
        <taxon>Lycopodiopsida</taxon>
        <taxon>Selaginellales</taxon>
        <taxon>Selaginellaceae</taxon>
        <taxon>Selaginella</taxon>
    </lineage>
</organism>
<proteinExistence type="predicted"/>
<gene>
    <name evidence="2" type="ORF">SELMODRAFT_405686</name>
</gene>
<dbReference type="EMBL" id="GL377569">
    <property type="protein sequence ID" value="EFJ34389.1"/>
    <property type="molecule type" value="Genomic_DNA"/>
</dbReference>
<feature type="region of interest" description="Disordered" evidence="1">
    <location>
        <begin position="77"/>
        <end position="107"/>
    </location>
</feature>
<keyword evidence="3" id="KW-1185">Reference proteome</keyword>
<accession>D8QZE0</accession>
<dbReference type="HOGENOM" id="CLU_2214547_0_0_1"/>
<dbReference type="KEGG" id="smo:SELMODRAFT_405686"/>
<dbReference type="AlphaFoldDB" id="D8QZE0"/>
<reference evidence="2 3" key="1">
    <citation type="journal article" date="2011" name="Science">
        <title>The Selaginella genome identifies genetic changes associated with the evolution of vascular plants.</title>
        <authorList>
            <person name="Banks J.A."/>
            <person name="Nishiyama T."/>
            <person name="Hasebe M."/>
            <person name="Bowman J.L."/>
            <person name="Gribskov M."/>
            <person name="dePamphilis C."/>
            <person name="Albert V.A."/>
            <person name="Aono N."/>
            <person name="Aoyama T."/>
            <person name="Ambrose B.A."/>
            <person name="Ashton N.W."/>
            <person name="Axtell M.J."/>
            <person name="Barker E."/>
            <person name="Barker M.S."/>
            <person name="Bennetzen J.L."/>
            <person name="Bonawitz N.D."/>
            <person name="Chapple C."/>
            <person name="Cheng C."/>
            <person name="Correa L.G."/>
            <person name="Dacre M."/>
            <person name="DeBarry J."/>
            <person name="Dreyer I."/>
            <person name="Elias M."/>
            <person name="Engstrom E.M."/>
            <person name="Estelle M."/>
            <person name="Feng L."/>
            <person name="Finet C."/>
            <person name="Floyd S.K."/>
            <person name="Frommer W.B."/>
            <person name="Fujita T."/>
            <person name="Gramzow L."/>
            <person name="Gutensohn M."/>
            <person name="Harholt J."/>
            <person name="Hattori M."/>
            <person name="Heyl A."/>
            <person name="Hirai T."/>
            <person name="Hiwatashi Y."/>
            <person name="Ishikawa M."/>
            <person name="Iwata M."/>
            <person name="Karol K.G."/>
            <person name="Koehler B."/>
            <person name="Kolukisaoglu U."/>
            <person name="Kubo M."/>
            <person name="Kurata T."/>
            <person name="Lalonde S."/>
            <person name="Li K."/>
            <person name="Li Y."/>
            <person name="Litt A."/>
            <person name="Lyons E."/>
            <person name="Manning G."/>
            <person name="Maruyama T."/>
            <person name="Michael T.P."/>
            <person name="Mikami K."/>
            <person name="Miyazaki S."/>
            <person name="Morinaga S."/>
            <person name="Murata T."/>
            <person name="Mueller-Roeber B."/>
            <person name="Nelson D.R."/>
            <person name="Obara M."/>
            <person name="Oguri Y."/>
            <person name="Olmstead R.G."/>
            <person name="Onodera N."/>
            <person name="Petersen B.L."/>
            <person name="Pils B."/>
            <person name="Prigge M."/>
            <person name="Rensing S.A."/>
            <person name="Riano-Pachon D.M."/>
            <person name="Roberts A.W."/>
            <person name="Sato Y."/>
            <person name="Scheller H.V."/>
            <person name="Schulz B."/>
            <person name="Schulz C."/>
            <person name="Shakirov E.V."/>
            <person name="Shibagaki N."/>
            <person name="Shinohara N."/>
            <person name="Shippen D.E."/>
            <person name="Soerensen I."/>
            <person name="Sotooka R."/>
            <person name="Sugimoto N."/>
            <person name="Sugita M."/>
            <person name="Sumikawa N."/>
            <person name="Tanurdzic M."/>
            <person name="Theissen G."/>
            <person name="Ulvskov P."/>
            <person name="Wakazuki S."/>
            <person name="Weng J.K."/>
            <person name="Willats W.W."/>
            <person name="Wipf D."/>
            <person name="Wolf P.G."/>
            <person name="Yang L."/>
            <person name="Zimmer A.D."/>
            <person name="Zhu Q."/>
            <person name="Mitros T."/>
            <person name="Hellsten U."/>
            <person name="Loque D."/>
            <person name="Otillar R."/>
            <person name="Salamov A."/>
            <person name="Schmutz J."/>
            <person name="Shapiro H."/>
            <person name="Lindquist E."/>
            <person name="Lucas S."/>
            <person name="Rokhsar D."/>
            <person name="Grigoriev I.V."/>
        </authorList>
    </citation>
    <scope>NUCLEOTIDE SEQUENCE [LARGE SCALE GENOMIC DNA]</scope>
</reference>
<name>D8QZE0_SELML</name>
<dbReference type="Gramene" id="EFJ34389">
    <property type="protein sequence ID" value="EFJ34389"/>
    <property type="gene ID" value="SELMODRAFT_405686"/>
</dbReference>
<evidence type="ECO:0000313" key="3">
    <source>
        <dbReference type="Proteomes" id="UP000001514"/>
    </source>
</evidence>
<evidence type="ECO:0000256" key="1">
    <source>
        <dbReference type="SAM" id="MobiDB-lite"/>
    </source>
</evidence>
<dbReference type="InParanoid" id="D8QZE0"/>
<dbReference type="Proteomes" id="UP000001514">
    <property type="component" value="Unassembled WGS sequence"/>
</dbReference>
<sequence length="107" mass="12138">MATTRTSTRSCGDGSSQDWWWRRRFNLWVDSKPQILASHANLACMSLKHIPDVEFSRFLYPLRHTQVYAKLNFCDMQSPPSPQMKGIKQAAGNDQSKSGRGIASAYD</sequence>
<protein>
    <submittedName>
        <fullName evidence="2">Uncharacterized protein</fullName>
    </submittedName>
</protein>
<evidence type="ECO:0000313" key="2">
    <source>
        <dbReference type="EMBL" id="EFJ34389.1"/>
    </source>
</evidence>